<accession>A0A934QDZ2</accession>
<gene>
    <name evidence="2" type="ORF">JD292_05335</name>
</gene>
<feature type="domain" description="DUF6993" evidence="1">
    <location>
        <begin position="73"/>
        <end position="158"/>
    </location>
</feature>
<comment type="caution">
    <text evidence="2">The sequence shown here is derived from an EMBL/GenBank/DDBJ whole genome shotgun (WGS) entry which is preliminary data.</text>
</comment>
<evidence type="ECO:0000313" key="3">
    <source>
        <dbReference type="Proteomes" id="UP000618733"/>
    </source>
</evidence>
<dbReference type="Pfam" id="PF22504">
    <property type="entry name" value="DUF6993"/>
    <property type="match status" value="1"/>
</dbReference>
<reference evidence="2" key="1">
    <citation type="submission" date="2020-12" db="EMBL/GenBank/DDBJ databases">
        <title>Leucobacter sp. CAS2, isolated from Chromium sludge.</title>
        <authorList>
            <person name="Xu Z."/>
        </authorList>
    </citation>
    <scope>NUCLEOTIDE SEQUENCE</scope>
    <source>
        <strain evidence="2">CSA2</strain>
    </source>
</reference>
<proteinExistence type="predicted"/>
<dbReference type="InterPro" id="IPR054262">
    <property type="entry name" value="DUF6993"/>
</dbReference>
<dbReference type="AlphaFoldDB" id="A0A934QDZ2"/>
<evidence type="ECO:0000259" key="1">
    <source>
        <dbReference type="Pfam" id="PF22504"/>
    </source>
</evidence>
<dbReference type="PROSITE" id="PS51257">
    <property type="entry name" value="PROKAR_LIPOPROTEIN"/>
    <property type="match status" value="1"/>
</dbReference>
<organism evidence="2 3">
    <name type="scientific">Leucobacter edaphi</name>
    <dbReference type="NCBI Taxonomy" id="2796472"/>
    <lineage>
        <taxon>Bacteria</taxon>
        <taxon>Bacillati</taxon>
        <taxon>Actinomycetota</taxon>
        <taxon>Actinomycetes</taxon>
        <taxon>Micrococcales</taxon>
        <taxon>Microbacteriaceae</taxon>
        <taxon>Leucobacter</taxon>
    </lineage>
</organism>
<protein>
    <recommendedName>
        <fullName evidence="1">DUF6993 domain-containing protein</fullName>
    </recommendedName>
</protein>
<evidence type="ECO:0000313" key="2">
    <source>
        <dbReference type="EMBL" id="MBK0421494.1"/>
    </source>
</evidence>
<dbReference type="Proteomes" id="UP000618733">
    <property type="component" value="Unassembled WGS sequence"/>
</dbReference>
<name>A0A934QDZ2_9MICO</name>
<keyword evidence="3" id="KW-1185">Reference proteome</keyword>
<sequence>MPDLPRTRRGIRATGAVSALILSMALLSGCALLEGPTPETPKRTEMPAPEKPAALVPGGSAADNLPFFTATLQEFSKGKQPVQAQPVSTALIDAGFDKSLMQVSFDKTKTNLDADNIFVSVRYGQDCLIGQVVTADRSVTTKNMPALGPNQDTCLIGNTNPITW</sequence>
<dbReference type="EMBL" id="JAEHOI010000004">
    <property type="protein sequence ID" value="MBK0421494.1"/>
    <property type="molecule type" value="Genomic_DNA"/>
</dbReference>
<dbReference type="RefSeq" id="WP_200131704.1">
    <property type="nucleotide sequence ID" value="NZ_JAEHOI010000004.1"/>
</dbReference>